<evidence type="ECO:0000313" key="2">
    <source>
        <dbReference type="EMBL" id="KAK9914862.1"/>
    </source>
</evidence>
<feature type="region of interest" description="Disordered" evidence="1">
    <location>
        <begin position="101"/>
        <end position="164"/>
    </location>
</feature>
<accession>A0ABR2YT16</accession>
<proteinExistence type="predicted"/>
<feature type="region of interest" description="Disordered" evidence="1">
    <location>
        <begin position="513"/>
        <end position="607"/>
    </location>
</feature>
<feature type="compositionally biased region" description="Basic and acidic residues" evidence="1">
    <location>
        <begin position="258"/>
        <end position="268"/>
    </location>
</feature>
<organism evidence="2 3">
    <name type="scientific">Coccomyxa subellipsoidea</name>
    <dbReference type="NCBI Taxonomy" id="248742"/>
    <lineage>
        <taxon>Eukaryota</taxon>
        <taxon>Viridiplantae</taxon>
        <taxon>Chlorophyta</taxon>
        <taxon>core chlorophytes</taxon>
        <taxon>Trebouxiophyceae</taxon>
        <taxon>Trebouxiophyceae incertae sedis</taxon>
        <taxon>Coccomyxaceae</taxon>
        <taxon>Coccomyxa</taxon>
    </lineage>
</organism>
<gene>
    <name evidence="2" type="ORF">WJX75_001463</name>
</gene>
<feature type="compositionally biased region" description="Polar residues" evidence="1">
    <location>
        <begin position="1"/>
        <end position="19"/>
    </location>
</feature>
<name>A0ABR2YT16_9CHLO</name>
<feature type="compositionally biased region" description="Polar residues" evidence="1">
    <location>
        <begin position="109"/>
        <end position="130"/>
    </location>
</feature>
<feature type="region of interest" description="Disordered" evidence="1">
    <location>
        <begin position="258"/>
        <end position="287"/>
    </location>
</feature>
<comment type="caution">
    <text evidence="2">The sequence shown here is derived from an EMBL/GenBank/DDBJ whole genome shotgun (WGS) entry which is preliminary data.</text>
</comment>
<dbReference type="Proteomes" id="UP001491310">
    <property type="component" value="Unassembled WGS sequence"/>
</dbReference>
<feature type="compositionally biased region" description="Polar residues" evidence="1">
    <location>
        <begin position="549"/>
        <end position="563"/>
    </location>
</feature>
<protein>
    <submittedName>
        <fullName evidence="2">Uncharacterized protein</fullName>
    </submittedName>
</protein>
<feature type="compositionally biased region" description="Low complexity" evidence="1">
    <location>
        <begin position="139"/>
        <end position="164"/>
    </location>
</feature>
<keyword evidence="3" id="KW-1185">Reference proteome</keyword>
<reference evidence="2 3" key="1">
    <citation type="journal article" date="2024" name="Nat. Commun.">
        <title>Phylogenomics reveals the evolutionary origins of lichenization in chlorophyte algae.</title>
        <authorList>
            <person name="Puginier C."/>
            <person name="Libourel C."/>
            <person name="Otte J."/>
            <person name="Skaloud P."/>
            <person name="Haon M."/>
            <person name="Grisel S."/>
            <person name="Petersen M."/>
            <person name="Berrin J.G."/>
            <person name="Delaux P.M."/>
            <person name="Dal Grande F."/>
            <person name="Keller J."/>
        </authorList>
    </citation>
    <scope>NUCLEOTIDE SEQUENCE [LARGE SCALE GENOMIC DNA]</scope>
    <source>
        <strain evidence="2 3">SAG 216-7</strain>
    </source>
</reference>
<feature type="region of interest" description="Disordered" evidence="1">
    <location>
        <begin position="51"/>
        <end position="80"/>
    </location>
</feature>
<evidence type="ECO:0000313" key="3">
    <source>
        <dbReference type="Proteomes" id="UP001491310"/>
    </source>
</evidence>
<evidence type="ECO:0000256" key="1">
    <source>
        <dbReference type="SAM" id="MobiDB-lite"/>
    </source>
</evidence>
<feature type="compositionally biased region" description="Polar residues" evidence="1">
    <location>
        <begin position="269"/>
        <end position="287"/>
    </location>
</feature>
<sequence>MAETTTDTQSHVEFSTAVNSVRGRHEEDAALTPTLSGYTKEKTAELYFNTEESKTKAATTPRQMHNELGTEAPNASHMKTPKMSNMRHLLGNLTDELASPEHSLKHRTPGQTHTSGNKVQQQHTPGQTETPVPKPPVRVPVNDSSSSSSGKAGSNSVSSDTSSSIQGLVMIKEAYMETASSFDTAPARKPFRRTPGTQQAAVANRLLARPQHSKPQAPHAIKQLRDAEPQDNFELSPLSTQKAPVNGGVIWNLDTPAEHEDTQQESREIQQPVSAHQSPSKRFQYSSGHADPWDMAPLSKQLPAEHINVSAGPGVPPQLHERFLQQVTASQIPPVGSSYAAGPNNFQSQLLPMSNMPARRSFYGSQNAHTAGVQDDSGFYDNIQDMPRMQPSYMSAGMVTNQPQFTPPPLYTIPEAAVAKPTMQTSQPAWQTPPFAGVPSLIPVMRDGRPYMRNGVPVRIPLQDTTNILEGQDIQRITTMCYVHASKGQLPANVDKRTVKQLVQQQIEARKPIRAPWYREGPRSSRSYNAKGKQPPAPQQQHSLASGHLKSNMNGPNEPSSSRQAERTSEHNMTQGTDCFIPSTGRTYRLPRDSRRPSAGATDFEGSSAAHSAYSAAANSRHVPGAVQIAEGRSMAVGTCCFIPSA</sequence>
<dbReference type="EMBL" id="JALJOT010000005">
    <property type="protein sequence ID" value="KAK9914862.1"/>
    <property type="molecule type" value="Genomic_DNA"/>
</dbReference>
<feature type="region of interest" description="Disordered" evidence="1">
    <location>
        <begin position="1"/>
        <end position="37"/>
    </location>
</feature>